<accession>A0ABS6G237</accession>
<sequence length="201" mass="23641">MKRLNEILKEQEKIACMLAVYEKNMGNCTKMIFQNGREMLLKQSVDSTLQAILKYHTIDLKELRKKQQKLLNSRYYIPLPINKDMLFISIKTRLPKVKKDSSVSYINFYEIDRLDRKNSIIYMKNGYNIESLNSITTLKKRYHQGEISAKLQNSQQKHNLIVEEEIVPYFYPATKGDINAISREIESLRDMLKDVLVEKNG</sequence>
<name>A0ABS6G237_9FIRM</name>
<proteinExistence type="predicted"/>
<organism evidence="1 2">
    <name type="scientific">Alkaliphilus flagellatus</name>
    <dbReference type="NCBI Taxonomy" id="2841507"/>
    <lineage>
        <taxon>Bacteria</taxon>
        <taxon>Bacillati</taxon>
        <taxon>Bacillota</taxon>
        <taxon>Clostridia</taxon>
        <taxon>Peptostreptococcales</taxon>
        <taxon>Natronincolaceae</taxon>
        <taxon>Alkaliphilus</taxon>
    </lineage>
</organism>
<reference evidence="1 2" key="1">
    <citation type="submission" date="2021-06" db="EMBL/GenBank/DDBJ databases">
        <authorList>
            <person name="Sun Q."/>
            <person name="Li D."/>
        </authorList>
    </citation>
    <scope>NUCLEOTIDE SEQUENCE [LARGE SCALE GENOMIC DNA]</scope>
    <source>
        <strain evidence="1 2">MSJ-5</strain>
    </source>
</reference>
<protein>
    <recommendedName>
        <fullName evidence="3">ComK protein</fullName>
    </recommendedName>
</protein>
<evidence type="ECO:0000313" key="2">
    <source>
        <dbReference type="Proteomes" id="UP000779508"/>
    </source>
</evidence>
<dbReference type="RefSeq" id="WP_216416385.1">
    <property type="nucleotide sequence ID" value="NZ_JAHLQK010000003.1"/>
</dbReference>
<evidence type="ECO:0000313" key="1">
    <source>
        <dbReference type="EMBL" id="MBU5676538.1"/>
    </source>
</evidence>
<evidence type="ECO:0008006" key="3">
    <source>
        <dbReference type="Google" id="ProtNLM"/>
    </source>
</evidence>
<dbReference type="EMBL" id="JAHLQK010000003">
    <property type="protein sequence ID" value="MBU5676538.1"/>
    <property type="molecule type" value="Genomic_DNA"/>
</dbReference>
<comment type="caution">
    <text evidence="1">The sequence shown here is derived from an EMBL/GenBank/DDBJ whole genome shotgun (WGS) entry which is preliminary data.</text>
</comment>
<keyword evidence="2" id="KW-1185">Reference proteome</keyword>
<gene>
    <name evidence="1" type="ORF">KQI88_08925</name>
</gene>
<dbReference type="Proteomes" id="UP000779508">
    <property type="component" value="Unassembled WGS sequence"/>
</dbReference>